<dbReference type="AlphaFoldDB" id="A0A8S9XYP6"/>
<dbReference type="Pfam" id="PF12640">
    <property type="entry name" value="UPF0489"/>
    <property type="match status" value="1"/>
</dbReference>
<sequence>MKGKERLLAHCLRSQQLSTYYLYYRHDKHDNDHGVTLSISSCEDNEMTSSPEKQTHPGGVNMENGATDAKMRPKSKELPCFVVEDHHEVIPCLYRLMGAKKIPLQGNLMIHFDSHPDMLVPKNMKAESVWEKEALFEALSIENWIIPACFAGHFTKLVWVKPPWAHQMPDGEFKFRVGSDLETGEIRLSSNLSYFVSESLFCRPERLEDSKEMTLVVLTLGESVLDPEKSDLDSSEALHPRGVSYVLDVDLDFFSTRNPFKILYKNAHLYEQLKDLYWFLPPNSTDSGVLEDAAAARREQITDLERLWKHVEDSGVSGDPSPPSERWPAVKKIAQNVMDVYSEVDWTIVHDAGCTWDNTDLPEHVSSKTELEGLLDVFKNVVSSLPEPPGAITISRSSEDDYCPIEDVEYIQEEVLKILKEKWTNVSVHEVYLNS</sequence>
<dbReference type="OrthoDB" id="418142at2759"/>
<dbReference type="EMBL" id="WIXP02000003">
    <property type="protein sequence ID" value="KAF6213724.1"/>
    <property type="molecule type" value="Genomic_DNA"/>
</dbReference>
<protein>
    <submittedName>
        <fullName evidence="3">Uncharacterized protein</fullName>
    </submittedName>
</protein>
<evidence type="ECO:0000256" key="2">
    <source>
        <dbReference type="SAM" id="MobiDB-lite"/>
    </source>
</evidence>
<name>A0A8S9XYP6_APOLU</name>
<proteinExistence type="inferred from homology"/>
<dbReference type="PANTHER" id="PTHR13225">
    <property type="entry name" value="MISEXPRESSION SUPPRESSOR OF RAS 6"/>
    <property type="match status" value="1"/>
</dbReference>
<dbReference type="Proteomes" id="UP000466442">
    <property type="component" value="Unassembled WGS sequence"/>
</dbReference>
<dbReference type="InterPro" id="IPR024131">
    <property type="entry name" value="UPF0489"/>
</dbReference>
<comment type="caution">
    <text evidence="3">The sequence shown here is derived from an EMBL/GenBank/DDBJ whole genome shotgun (WGS) entry which is preliminary data.</text>
</comment>
<comment type="similarity">
    <text evidence="1">Belongs to the UPF0489 family.</text>
</comment>
<evidence type="ECO:0000313" key="3">
    <source>
        <dbReference type="EMBL" id="KAF6213724.1"/>
    </source>
</evidence>
<gene>
    <name evidence="3" type="ORF">GE061_011446</name>
</gene>
<evidence type="ECO:0000313" key="4">
    <source>
        <dbReference type="Proteomes" id="UP000466442"/>
    </source>
</evidence>
<keyword evidence="4" id="KW-1185">Reference proteome</keyword>
<dbReference type="PANTHER" id="PTHR13225:SF3">
    <property type="entry name" value="UPF0489 PROTEIN C5ORF22"/>
    <property type="match status" value="1"/>
</dbReference>
<feature type="compositionally biased region" description="Polar residues" evidence="2">
    <location>
        <begin position="43"/>
        <end position="52"/>
    </location>
</feature>
<feature type="region of interest" description="Disordered" evidence="2">
    <location>
        <begin position="43"/>
        <end position="69"/>
    </location>
</feature>
<reference evidence="3" key="1">
    <citation type="journal article" date="2021" name="Mol. Ecol. Resour.">
        <title>Apolygus lucorum genome provides insights into omnivorousness and mesophyll feeding.</title>
        <authorList>
            <person name="Liu Y."/>
            <person name="Liu H."/>
            <person name="Wang H."/>
            <person name="Huang T."/>
            <person name="Liu B."/>
            <person name="Yang B."/>
            <person name="Yin L."/>
            <person name="Li B."/>
            <person name="Zhang Y."/>
            <person name="Zhang S."/>
            <person name="Jiang F."/>
            <person name="Zhang X."/>
            <person name="Ren Y."/>
            <person name="Wang B."/>
            <person name="Wang S."/>
            <person name="Lu Y."/>
            <person name="Wu K."/>
            <person name="Fan W."/>
            <person name="Wang G."/>
        </authorList>
    </citation>
    <scope>NUCLEOTIDE SEQUENCE</scope>
    <source>
        <strain evidence="3">12Hb</strain>
    </source>
</reference>
<accession>A0A8S9XYP6</accession>
<organism evidence="3 4">
    <name type="scientific">Apolygus lucorum</name>
    <name type="common">Small green plant bug</name>
    <name type="synonym">Lygocoris lucorum</name>
    <dbReference type="NCBI Taxonomy" id="248454"/>
    <lineage>
        <taxon>Eukaryota</taxon>
        <taxon>Metazoa</taxon>
        <taxon>Ecdysozoa</taxon>
        <taxon>Arthropoda</taxon>
        <taxon>Hexapoda</taxon>
        <taxon>Insecta</taxon>
        <taxon>Pterygota</taxon>
        <taxon>Neoptera</taxon>
        <taxon>Paraneoptera</taxon>
        <taxon>Hemiptera</taxon>
        <taxon>Heteroptera</taxon>
        <taxon>Panheteroptera</taxon>
        <taxon>Cimicomorpha</taxon>
        <taxon>Miridae</taxon>
        <taxon>Mirini</taxon>
        <taxon>Apolygus</taxon>
    </lineage>
</organism>
<evidence type="ECO:0000256" key="1">
    <source>
        <dbReference type="ARBA" id="ARBA00007099"/>
    </source>
</evidence>